<reference evidence="2" key="1">
    <citation type="submission" date="2021-01" db="EMBL/GenBank/DDBJ databases">
        <title>Caligus Genome Assembly.</title>
        <authorList>
            <person name="Gallardo-Escarate C."/>
        </authorList>
    </citation>
    <scope>NUCLEOTIDE SEQUENCE [LARGE SCALE GENOMIC DNA]</scope>
</reference>
<evidence type="ECO:0000313" key="2">
    <source>
        <dbReference type="Proteomes" id="UP000595437"/>
    </source>
</evidence>
<gene>
    <name evidence="1" type="ORF">FKW44_009030</name>
</gene>
<name>A0A7T8K715_CALRO</name>
<proteinExistence type="predicted"/>
<sequence>MFINPHSRVLCTYMTSRREETLFEISDEPLQETLQNFPSASAFLYSPPT</sequence>
<dbReference type="AlphaFoldDB" id="A0A7T8K715"/>
<keyword evidence="2" id="KW-1185">Reference proteome</keyword>
<dbReference type="EMBL" id="CP045895">
    <property type="protein sequence ID" value="QQP48653.1"/>
    <property type="molecule type" value="Genomic_DNA"/>
</dbReference>
<evidence type="ECO:0000313" key="1">
    <source>
        <dbReference type="EMBL" id="QQP48653.1"/>
    </source>
</evidence>
<protein>
    <submittedName>
        <fullName evidence="1">Uncharacterized protein</fullName>
    </submittedName>
</protein>
<dbReference type="Proteomes" id="UP000595437">
    <property type="component" value="Chromosome 6"/>
</dbReference>
<organism evidence="1 2">
    <name type="scientific">Caligus rogercresseyi</name>
    <name type="common">Sea louse</name>
    <dbReference type="NCBI Taxonomy" id="217165"/>
    <lineage>
        <taxon>Eukaryota</taxon>
        <taxon>Metazoa</taxon>
        <taxon>Ecdysozoa</taxon>
        <taxon>Arthropoda</taxon>
        <taxon>Crustacea</taxon>
        <taxon>Multicrustacea</taxon>
        <taxon>Hexanauplia</taxon>
        <taxon>Copepoda</taxon>
        <taxon>Siphonostomatoida</taxon>
        <taxon>Caligidae</taxon>
        <taxon>Caligus</taxon>
    </lineage>
</organism>
<accession>A0A7T8K715</accession>